<evidence type="ECO:0000256" key="5">
    <source>
        <dbReference type="ARBA" id="ARBA00022485"/>
    </source>
</evidence>
<keyword evidence="9 11" id="KW-0456">Lyase</keyword>
<dbReference type="GO" id="GO:0051539">
    <property type="term" value="F:4 iron, 4 sulfur cluster binding"/>
    <property type="evidence" value="ECO:0007669"/>
    <property type="project" value="UniProtKB-UniRule"/>
</dbReference>
<evidence type="ECO:0000256" key="3">
    <source>
        <dbReference type="ARBA" id="ARBA00008636"/>
    </source>
</evidence>
<dbReference type="InterPro" id="IPR029009">
    <property type="entry name" value="ASB_dom_sf"/>
</dbReference>
<organism evidence="13 14">
    <name type="scientific">Ligilactobacillus ruminis DPC 6832</name>
    <dbReference type="NCBI Taxonomy" id="1402208"/>
    <lineage>
        <taxon>Bacteria</taxon>
        <taxon>Bacillati</taxon>
        <taxon>Bacillota</taxon>
        <taxon>Bacilli</taxon>
        <taxon>Lactobacillales</taxon>
        <taxon>Lactobacillaceae</taxon>
        <taxon>Ligilactobacillus</taxon>
    </lineage>
</organism>
<dbReference type="UniPathway" id="UPA00138"/>
<dbReference type="EMBL" id="AWYA01000078">
    <property type="protein sequence ID" value="KIC04861.1"/>
    <property type="molecule type" value="Genomic_DNA"/>
</dbReference>
<comment type="caution">
    <text evidence="13">The sequence shown here is derived from an EMBL/GenBank/DDBJ whole genome shotgun (WGS) entry which is preliminary data.</text>
</comment>
<dbReference type="FunFam" id="3.30.1330.90:FF:000004">
    <property type="entry name" value="L-serine dehydratase, iron-sulfur-dependent subunit beta"/>
    <property type="match status" value="1"/>
</dbReference>
<sequence length="221" mass="23906">MTMSGNYKSVFDIIGPVMVGPSSSHTAGAVAIGQVAHKLFSQKITQVTIDYYESFAKTHRGHGTDFAIIAGVLGMKTDDLRVPDAVRIAKMRGIKVKFIEHEGKSPINHPNTAILTLANKDKEVKVAGCSIGGGTIEIRKIQIDGHEFFPAGPLPIIICLAKDGKQNSILESLACGEDFIVKKAERSISSGCCLLEFDLDKKPDEQILEHIASMSKELICL</sequence>
<evidence type="ECO:0000259" key="12">
    <source>
        <dbReference type="Pfam" id="PF03315"/>
    </source>
</evidence>
<evidence type="ECO:0000256" key="1">
    <source>
        <dbReference type="ARBA" id="ARBA00001966"/>
    </source>
</evidence>
<feature type="domain" description="Serine dehydratase beta chain" evidence="12">
    <location>
        <begin position="9"/>
        <end position="136"/>
    </location>
</feature>
<evidence type="ECO:0000313" key="14">
    <source>
        <dbReference type="Proteomes" id="UP000031011"/>
    </source>
</evidence>
<comment type="pathway">
    <text evidence="2 11">Carbohydrate biosynthesis; gluconeogenesis.</text>
</comment>
<dbReference type="InterPro" id="IPR051318">
    <property type="entry name" value="Fe-S_L-Ser"/>
</dbReference>
<dbReference type="PIRSF" id="PIRSF036692">
    <property type="entry name" value="SDH_B"/>
    <property type="match status" value="1"/>
</dbReference>
<dbReference type="SUPFAM" id="SSF143548">
    <property type="entry name" value="Serine metabolism enzymes domain"/>
    <property type="match status" value="1"/>
</dbReference>
<keyword evidence="4 11" id="KW-0312">Gluconeogenesis</keyword>
<evidence type="ECO:0000313" key="13">
    <source>
        <dbReference type="EMBL" id="KIC04861.1"/>
    </source>
</evidence>
<keyword evidence="7 11" id="KW-0408">Iron</keyword>
<evidence type="ECO:0000256" key="10">
    <source>
        <dbReference type="ARBA" id="ARBA00049406"/>
    </source>
</evidence>
<protein>
    <recommendedName>
        <fullName evidence="11">L-serine deaminase</fullName>
    </recommendedName>
</protein>
<gene>
    <name evidence="13" type="ORF">LRN_0591</name>
</gene>
<proteinExistence type="inferred from homology"/>
<keyword evidence="5 11" id="KW-0004">4Fe-4S</keyword>
<keyword evidence="6 11" id="KW-0479">Metal-binding</keyword>
<dbReference type="GO" id="GO:0006094">
    <property type="term" value="P:gluconeogenesis"/>
    <property type="evidence" value="ECO:0007669"/>
    <property type="project" value="UniProtKB-UniRule"/>
</dbReference>
<evidence type="ECO:0000256" key="4">
    <source>
        <dbReference type="ARBA" id="ARBA00022432"/>
    </source>
</evidence>
<dbReference type="Proteomes" id="UP000031011">
    <property type="component" value="Unassembled WGS sequence"/>
</dbReference>
<comment type="similarity">
    <text evidence="3 11">Belongs to the iron-sulfur dependent L-serine dehydratase family.</text>
</comment>
<dbReference type="InterPro" id="IPR005131">
    <property type="entry name" value="Ser_deHydtase_bsu"/>
</dbReference>
<evidence type="ECO:0000256" key="6">
    <source>
        <dbReference type="ARBA" id="ARBA00022723"/>
    </source>
</evidence>
<evidence type="ECO:0000256" key="2">
    <source>
        <dbReference type="ARBA" id="ARBA00004742"/>
    </source>
</evidence>
<accession>A0A837DVE3</accession>
<dbReference type="InterPro" id="IPR004643">
    <property type="entry name" value="Fe-S_L-Ser_bsu"/>
</dbReference>
<comment type="cofactor">
    <cofactor evidence="1">
        <name>[4Fe-4S] cluster</name>
        <dbReference type="ChEBI" id="CHEBI:49883"/>
    </cofactor>
</comment>
<comment type="catalytic activity">
    <reaction evidence="10 11">
        <text>L-serine = pyruvate + NH4(+)</text>
        <dbReference type="Rhea" id="RHEA:19169"/>
        <dbReference type="ChEBI" id="CHEBI:15361"/>
        <dbReference type="ChEBI" id="CHEBI:28938"/>
        <dbReference type="ChEBI" id="CHEBI:33384"/>
        <dbReference type="EC" id="4.3.1.17"/>
    </reaction>
</comment>
<dbReference type="PANTHER" id="PTHR30182">
    <property type="entry name" value="L-SERINE DEHYDRATASE"/>
    <property type="match status" value="1"/>
</dbReference>
<evidence type="ECO:0000256" key="8">
    <source>
        <dbReference type="ARBA" id="ARBA00023014"/>
    </source>
</evidence>
<dbReference type="GO" id="GO:0046872">
    <property type="term" value="F:metal ion binding"/>
    <property type="evidence" value="ECO:0007669"/>
    <property type="project" value="UniProtKB-UniRule"/>
</dbReference>
<dbReference type="Gene3D" id="3.30.1330.90">
    <property type="entry name" value="D-3-phosphoglycerate dehydrogenase, domain 3"/>
    <property type="match status" value="1"/>
</dbReference>
<dbReference type="Pfam" id="PF03315">
    <property type="entry name" value="SDH_beta"/>
    <property type="match status" value="1"/>
</dbReference>
<reference evidence="13 14" key="1">
    <citation type="journal article" date="2015" name="BMC Microbiol.">
        <title>Lactobacillus ruminis strains cluster according to their mammalian gut source.</title>
        <authorList>
            <person name="O' Donnell M.M."/>
            <person name="Harris H.M."/>
            <person name="Lynch D.B."/>
            <person name="Ross R.P."/>
            <person name="O'Toole P.W."/>
        </authorList>
    </citation>
    <scope>NUCLEOTIDE SEQUENCE [LARGE SCALE GENOMIC DNA]</scope>
    <source>
        <strain evidence="13 14">DPC 6832</strain>
    </source>
</reference>
<dbReference type="PANTHER" id="PTHR30182:SF12">
    <property type="entry name" value="L-SERINE DEHYDRATASE, BETA CHAIN-RELATED"/>
    <property type="match status" value="1"/>
</dbReference>
<evidence type="ECO:0000256" key="7">
    <source>
        <dbReference type="ARBA" id="ARBA00023004"/>
    </source>
</evidence>
<dbReference type="GO" id="GO:0003941">
    <property type="term" value="F:L-serine ammonia-lyase activity"/>
    <property type="evidence" value="ECO:0007669"/>
    <property type="project" value="UniProtKB-UniRule"/>
</dbReference>
<evidence type="ECO:0000256" key="11">
    <source>
        <dbReference type="PIRNR" id="PIRNR036692"/>
    </source>
</evidence>
<dbReference type="AlphaFoldDB" id="A0A837DVE3"/>
<keyword evidence="8 11" id="KW-0411">Iron-sulfur</keyword>
<evidence type="ECO:0000256" key="9">
    <source>
        <dbReference type="ARBA" id="ARBA00023239"/>
    </source>
</evidence>
<name>A0A837DVE3_9LACO</name>